<dbReference type="InParanoid" id="G2XRH8"/>
<evidence type="ECO:0000256" key="1">
    <source>
        <dbReference type="SAM" id="MobiDB-lite"/>
    </source>
</evidence>
<sequence length="72" mass="7591">MGHAGGECAYAQLTDLANDLRRRRPLANSSDSSPIFQGLDTCMQSSPNKVIGRGRGAEIGVSMPEADDSPLT</sequence>
<organism evidence="2 3">
    <name type="scientific">Botryotinia fuckeliana (strain T4)</name>
    <name type="common">Noble rot fungus</name>
    <name type="synonym">Botrytis cinerea</name>
    <dbReference type="NCBI Taxonomy" id="999810"/>
    <lineage>
        <taxon>Eukaryota</taxon>
        <taxon>Fungi</taxon>
        <taxon>Dikarya</taxon>
        <taxon>Ascomycota</taxon>
        <taxon>Pezizomycotina</taxon>
        <taxon>Leotiomycetes</taxon>
        <taxon>Helotiales</taxon>
        <taxon>Sclerotiniaceae</taxon>
        <taxon>Botrytis</taxon>
    </lineage>
</organism>
<name>G2XRH8_BOTF4</name>
<feature type="region of interest" description="Disordered" evidence="1">
    <location>
        <begin position="24"/>
        <end position="72"/>
    </location>
</feature>
<proteinExistence type="predicted"/>
<reference evidence="3" key="1">
    <citation type="journal article" date="2011" name="PLoS Genet.">
        <title>Genomic analysis of the necrotrophic fungal pathogens Sclerotinia sclerotiorum and Botrytis cinerea.</title>
        <authorList>
            <person name="Amselem J."/>
            <person name="Cuomo C.A."/>
            <person name="van Kan J.A."/>
            <person name="Viaud M."/>
            <person name="Benito E.P."/>
            <person name="Couloux A."/>
            <person name="Coutinho P.M."/>
            <person name="de Vries R.P."/>
            <person name="Dyer P.S."/>
            <person name="Fillinger S."/>
            <person name="Fournier E."/>
            <person name="Gout L."/>
            <person name="Hahn M."/>
            <person name="Kohn L."/>
            <person name="Lapalu N."/>
            <person name="Plummer K.M."/>
            <person name="Pradier J.M."/>
            <person name="Quevillon E."/>
            <person name="Sharon A."/>
            <person name="Simon A."/>
            <person name="ten Have A."/>
            <person name="Tudzynski B."/>
            <person name="Tudzynski P."/>
            <person name="Wincker P."/>
            <person name="Andrew M."/>
            <person name="Anthouard V."/>
            <person name="Beever R.E."/>
            <person name="Beffa R."/>
            <person name="Benoit I."/>
            <person name="Bouzid O."/>
            <person name="Brault B."/>
            <person name="Chen Z."/>
            <person name="Choquer M."/>
            <person name="Collemare J."/>
            <person name="Cotton P."/>
            <person name="Danchin E.G."/>
            <person name="Da Silva C."/>
            <person name="Gautier A."/>
            <person name="Giraud C."/>
            <person name="Giraud T."/>
            <person name="Gonzalez C."/>
            <person name="Grossetete S."/>
            <person name="Guldener U."/>
            <person name="Henrissat B."/>
            <person name="Howlett B.J."/>
            <person name="Kodira C."/>
            <person name="Kretschmer M."/>
            <person name="Lappartient A."/>
            <person name="Leroch M."/>
            <person name="Levis C."/>
            <person name="Mauceli E."/>
            <person name="Neuveglise C."/>
            <person name="Oeser B."/>
            <person name="Pearson M."/>
            <person name="Poulain J."/>
            <person name="Poussereau N."/>
            <person name="Quesneville H."/>
            <person name="Rascle C."/>
            <person name="Schumacher J."/>
            <person name="Segurens B."/>
            <person name="Sexton A."/>
            <person name="Silva E."/>
            <person name="Sirven C."/>
            <person name="Soanes D.M."/>
            <person name="Talbot N.J."/>
            <person name="Templeton M."/>
            <person name="Yandava C."/>
            <person name="Yarden O."/>
            <person name="Zeng Q."/>
            <person name="Rollins J.A."/>
            <person name="Lebrun M.H."/>
            <person name="Dickman M."/>
        </authorList>
    </citation>
    <scope>NUCLEOTIDE SEQUENCE [LARGE SCALE GENOMIC DNA]</scope>
    <source>
        <strain evidence="3">T4</strain>
    </source>
</reference>
<dbReference type="Proteomes" id="UP000008177">
    <property type="component" value="Unplaced contigs"/>
</dbReference>
<dbReference type="AlphaFoldDB" id="G2XRH8"/>
<dbReference type="HOGENOM" id="CLU_2721900_0_0_1"/>
<dbReference type="EMBL" id="FQ790256">
    <property type="protein sequence ID" value="CCD43346.1"/>
    <property type="molecule type" value="Genomic_DNA"/>
</dbReference>
<evidence type="ECO:0000313" key="3">
    <source>
        <dbReference type="Proteomes" id="UP000008177"/>
    </source>
</evidence>
<gene>
    <name evidence="2" type="ORF">BofuT4_uP067540.1</name>
</gene>
<accession>G2XRH8</accession>
<evidence type="ECO:0000313" key="2">
    <source>
        <dbReference type="EMBL" id="CCD43346.1"/>
    </source>
</evidence>
<protein>
    <submittedName>
        <fullName evidence="2">Uncharacterized protein</fullName>
    </submittedName>
</protein>